<dbReference type="InterPro" id="IPR057305">
    <property type="entry name" value="Thioredox_PDIA6_C"/>
</dbReference>
<dbReference type="PRINTS" id="PR00421">
    <property type="entry name" value="THIOREDOXIN"/>
</dbReference>
<comment type="subcellular location">
    <subcellularLocation>
        <location evidence="2">Endoplasmic reticulum lumen</location>
    </subcellularLocation>
</comment>
<feature type="chain" id="PRO_5040312168" description="protein disulfide-isomerase" evidence="8">
    <location>
        <begin position="22"/>
        <end position="430"/>
    </location>
</feature>
<dbReference type="InterPro" id="IPR013766">
    <property type="entry name" value="Thioredoxin_domain"/>
</dbReference>
<dbReference type="PANTHER" id="PTHR45815:SF3">
    <property type="entry name" value="PROTEIN DISULFIDE-ISOMERASE A6"/>
    <property type="match status" value="1"/>
</dbReference>
<gene>
    <name evidence="10" type="primary">MPD1</name>
    <name evidence="10" type="ORF">BGW38_001056</name>
</gene>
<dbReference type="GO" id="GO:0003756">
    <property type="term" value="F:protein disulfide isomerase activity"/>
    <property type="evidence" value="ECO:0007669"/>
    <property type="project" value="UniProtKB-EC"/>
</dbReference>
<dbReference type="EC" id="5.3.4.1" evidence="3"/>
<evidence type="ECO:0000256" key="5">
    <source>
        <dbReference type="ARBA" id="ARBA00023235"/>
    </source>
</evidence>
<name>A0A9P6KI91_9FUNG</name>
<evidence type="ECO:0000256" key="3">
    <source>
        <dbReference type="ARBA" id="ARBA00012723"/>
    </source>
</evidence>
<reference evidence="10" key="1">
    <citation type="journal article" date="2020" name="Fungal Divers.">
        <title>Resolving the Mortierellaceae phylogeny through synthesis of multi-gene phylogenetics and phylogenomics.</title>
        <authorList>
            <person name="Vandepol N."/>
            <person name="Liber J."/>
            <person name="Desiro A."/>
            <person name="Na H."/>
            <person name="Kennedy M."/>
            <person name="Barry K."/>
            <person name="Grigoriev I.V."/>
            <person name="Miller A.N."/>
            <person name="O'Donnell K."/>
            <person name="Stajich J.E."/>
            <person name="Bonito G."/>
        </authorList>
    </citation>
    <scope>NUCLEOTIDE SEQUENCE</scope>
    <source>
        <strain evidence="10">KOD1015</strain>
    </source>
</reference>
<dbReference type="GO" id="GO:0015035">
    <property type="term" value="F:protein-disulfide reductase activity"/>
    <property type="evidence" value="ECO:0007669"/>
    <property type="project" value="TreeGrafter"/>
</dbReference>
<comment type="caution">
    <text evidence="10">The sequence shown here is derived from an EMBL/GenBank/DDBJ whole genome shotgun (WGS) entry which is preliminary data.</text>
</comment>
<evidence type="ECO:0000256" key="7">
    <source>
        <dbReference type="SAM" id="MobiDB-lite"/>
    </source>
</evidence>
<feature type="compositionally biased region" description="Basic and acidic residues" evidence="7">
    <location>
        <begin position="257"/>
        <end position="277"/>
    </location>
</feature>
<dbReference type="PROSITE" id="PS51352">
    <property type="entry name" value="THIOREDOXIN_2"/>
    <property type="match status" value="1"/>
</dbReference>
<feature type="signal peptide" evidence="8">
    <location>
        <begin position="1"/>
        <end position="21"/>
    </location>
</feature>
<feature type="region of interest" description="Disordered" evidence="7">
    <location>
        <begin position="250"/>
        <end position="277"/>
    </location>
</feature>
<dbReference type="OrthoDB" id="427280at2759"/>
<dbReference type="InterPro" id="IPR036249">
    <property type="entry name" value="Thioredoxin-like_sf"/>
</dbReference>
<evidence type="ECO:0000256" key="1">
    <source>
        <dbReference type="ARBA" id="ARBA00001182"/>
    </source>
</evidence>
<organism evidence="10 11">
    <name type="scientific">Lunasporangiospora selenospora</name>
    <dbReference type="NCBI Taxonomy" id="979761"/>
    <lineage>
        <taxon>Eukaryota</taxon>
        <taxon>Fungi</taxon>
        <taxon>Fungi incertae sedis</taxon>
        <taxon>Mucoromycota</taxon>
        <taxon>Mortierellomycotina</taxon>
        <taxon>Mortierellomycetes</taxon>
        <taxon>Mortierellales</taxon>
        <taxon>Mortierellaceae</taxon>
        <taxon>Lunasporangiospora</taxon>
    </lineage>
</organism>
<keyword evidence="4" id="KW-1015">Disulfide bond</keyword>
<sequence length="430" mass="48520">MKCSLTTTVLGALLLSQTAWAGLYSANDHVIDITTKNFQAEVMDADHLVMVEFYAPWCGHCKNLVPHYKDAAKNLKGIAKLGAIDCDDDKNRPICSQYGIQGFPTIKVFPAIRGKRTAKYPSDYQGARSAKAIVDHLVSLIPNDVQLVSGNPSSEKIVNIDEYKANEDNARALLLTKKTTSSNMYKGLATDMKDRMIVGEMRNPTSEVLNKLNIDSLPRLVVFPKGSQEPVLFSGDLKRDPMFDFLNQYAEPSSKAKQQESKEKKQSEKREEEAPKVEFDPKVHQIVDQEAFKRECLDRTIGSCAIAFLIVEPEFPESVQIHEENLDVLQKVKKAVHDLNRPMSVMWMDALDTRVNEIRNQFQLSSDIPGLFLMNHRKRAFVPFVGSFDVAGIQEWLLDATNGRVRSFPYTFEVSMEEAKKEKTPVKDEL</sequence>
<dbReference type="AlphaFoldDB" id="A0A9P6KI91"/>
<comment type="catalytic activity">
    <reaction evidence="1">
        <text>Catalyzes the rearrangement of -S-S- bonds in proteins.</text>
        <dbReference type="EC" id="5.3.4.1"/>
    </reaction>
</comment>
<evidence type="ECO:0000313" key="11">
    <source>
        <dbReference type="Proteomes" id="UP000780801"/>
    </source>
</evidence>
<dbReference type="EMBL" id="JAABOA010000132">
    <property type="protein sequence ID" value="KAF9585717.1"/>
    <property type="molecule type" value="Genomic_DNA"/>
</dbReference>
<keyword evidence="5 10" id="KW-0413">Isomerase</keyword>
<evidence type="ECO:0000259" key="9">
    <source>
        <dbReference type="PROSITE" id="PS51352"/>
    </source>
</evidence>
<evidence type="ECO:0000313" key="10">
    <source>
        <dbReference type="EMBL" id="KAF9585717.1"/>
    </source>
</evidence>
<dbReference type="Proteomes" id="UP000780801">
    <property type="component" value="Unassembled WGS sequence"/>
</dbReference>
<dbReference type="Gene3D" id="3.40.30.10">
    <property type="entry name" value="Glutaredoxin"/>
    <property type="match status" value="2"/>
</dbReference>
<accession>A0A9P6KI91</accession>
<dbReference type="GO" id="GO:0005788">
    <property type="term" value="C:endoplasmic reticulum lumen"/>
    <property type="evidence" value="ECO:0007669"/>
    <property type="project" value="UniProtKB-SubCell"/>
</dbReference>
<keyword evidence="6" id="KW-0676">Redox-active center</keyword>
<dbReference type="InterPro" id="IPR017937">
    <property type="entry name" value="Thioredoxin_CS"/>
</dbReference>
<feature type="domain" description="Thioredoxin" evidence="9">
    <location>
        <begin position="13"/>
        <end position="142"/>
    </location>
</feature>
<proteinExistence type="predicted"/>
<dbReference type="Pfam" id="PF24541">
    <property type="entry name" value="Thioredox_PDIA6_C"/>
    <property type="match status" value="1"/>
</dbReference>
<dbReference type="SUPFAM" id="SSF52833">
    <property type="entry name" value="Thioredoxin-like"/>
    <property type="match status" value="2"/>
</dbReference>
<evidence type="ECO:0000256" key="8">
    <source>
        <dbReference type="SAM" id="SignalP"/>
    </source>
</evidence>
<protein>
    <recommendedName>
        <fullName evidence="3">protein disulfide-isomerase</fullName>
        <ecNumber evidence="3">5.3.4.1</ecNumber>
    </recommendedName>
</protein>
<dbReference type="PROSITE" id="PS00194">
    <property type="entry name" value="THIOREDOXIN_1"/>
    <property type="match status" value="1"/>
</dbReference>
<evidence type="ECO:0000256" key="6">
    <source>
        <dbReference type="ARBA" id="ARBA00023284"/>
    </source>
</evidence>
<evidence type="ECO:0000256" key="4">
    <source>
        <dbReference type="ARBA" id="ARBA00023157"/>
    </source>
</evidence>
<keyword evidence="11" id="KW-1185">Reference proteome</keyword>
<dbReference type="PANTHER" id="PTHR45815">
    <property type="entry name" value="PROTEIN DISULFIDE-ISOMERASE A6"/>
    <property type="match status" value="1"/>
</dbReference>
<keyword evidence="8" id="KW-0732">Signal</keyword>
<dbReference type="GO" id="GO:0034976">
    <property type="term" value="P:response to endoplasmic reticulum stress"/>
    <property type="evidence" value="ECO:0007669"/>
    <property type="project" value="TreeGrafter"/>
</dbReference>
<evidence type="ECO:0000256" key="2">
    <source>
        <dbReference type="ARBA" id="ARBA00004319"/>
    </source>
</evidence>
<dbReference type="Pfam" id="PF00085">
    <property type="entry name" value="Thioredoxin"/>
    <property type="match status" value="1"/>
</dbReference>